<dbReference type="Pfam" id="PF15773">
    <property type="entry name" value="DAAP1"/>
    <property type="match status" value="1"/>
</dbReference>
<dbReference type="GO" id="GO:0120293">
    <property type="term" value="C:dynein axonemal particle"/>
    <property type="evidence" value="ECO:0007669"/>
    <property type="project" value="UniProtKB-SubCell"/>
</dbReference>
<feature type="non-terminal residue" evidence="7">
    <location>
        <position position="211"/>
    </location>
</feature>
<evidence type="ECO:0000256" key="4">
    <source>
        <dbReference type="ARBA" id="ARBA00024428"/>
    </source>
</evidence>
<evidence type="ECO:0000313" key="7">
    <source>
        <dbReference type="EMBL" id="KFV80754.1"/>
    </source>
</evidence>
<dbReference type="PANTHER" id="PTHR35977">
    <property type="entry name" value="CHROMOSOME 16 OPEN READING FRAME 71"/>
    <property type="match status" value="1"/>
</dbReference>
<evidence type="ECO:0000256" key="2">
    <source>
        <dbReference type="ARBA" id="ARBA00024177"/>
    </source>
</evidence>
<dbReference type="STRING" id="441894.ENSSCUP00000014988"/>
<dbReference type="PANTHER" id="PTHR35977:SF1">
    <property type="entry name" value="DYNEIN AXONEMAL ASSEMBLY FACTOR 8"/>
    <property type="match status" value="1"/>
</dbReference>
<proteinExistence type="predicted"/>
<dbReference type="AlphaFoldDB" id="A0A093JPZ8"/>
<evidence type="ECO:0000256" key="3">
    <source>
        <dbReference type="ARBA" id="ARBA00024190"/>
    </source>
</evidence>
<name>A0A093JPZ8_STRCA</name>
<feature type="region of interest" description="Disordered" evidence="6">
    <location>
        <begin position="69"/>
        <end position="103"/>
    </location>
</feature>
<evidence type="ECO:0000313" key="8">
    <source>
        <dbReference type="Proteomes" id="UP000053584"/>
    </source>
</evidence>
<evidence type="ECO:0000256" key="1">
    <source>
        <dbReference type="ARBA" id="ARBA00022490"/>
    </source>
</evidence>
<feature type="region of interest" description="Disordered" evidence="6">
    <location>
        <begin position="1"/>
        <end position="56"/>
    </location>
</feature>
<accession>A0A093JPZ8</accession>
<dbReference type="GO" id="GO:0070840">
    <property type="term" value="F:dynein complex binding"/>
    <property type="evidence" value="ECO:0007669"/>
    <property type="project" value="InterPro"/>
</dbReference>
<evidence type="ECO:0000256" key="6">
    <source>
        <dbReference type="SAM" id="MobiDB-lite"/>
    </source>
</evidence>
<feature type="compositionally biased region" description="Basic and acidic residues" evidence="6">
    <location>
        <begin position="201"/>
        <end position="211"/>
    </location>
</feature>
<gene>
    <name evidence="7" type="ORF">N308_10914</name>
</gene>
<comment type="function">
    <text evidence="2">In cyliated cells, dynein axonemal particle-specific protein required for deployment of ODA to the axoneme. Interacts with outer dynein arm (ODA) subunits.</text>
</comment>
<protein>
    <recommendedName>
        <fullName evidence="4">Dynein axonemal assembly factor 8</fullName>
    </recommendedName>
    <alternativeName>
        <fullName evidence="5">Dynein axonemal-associated protein 1</fullName>
    </alternativeName>
</protein>
<keyword evidence="8" id="KW-1185">Reference proteome</keyword>
<reference evidence="7 8" key="1">
    <citation type="submission" date="2014-04" db="EMBL/GenBank/DDBJ databases">
        <title>Genome evolution of avian class.</title>
        <authorList>
            <person name="Zhang G."/>
            <person name="Li C."/>
        </authorList>
    </citation>
    <scope>NUCLEOTIDE SEQUENCE [LARGE SCALE GENOMIC DNA]</scope>
    <source>
        <strain evidence="7">BGI_N308</strain>
    </source>
</reference>
<organism evidence="7 8">
    <name type="scientific">Struthio camelus australis</name>
    <dbReference type="NCBI Taxonomy" id="441894"/>
    <lineage>
        <taxon>Eukaryota</taxon>
        <taxon>Metazoa</taxon>
        <taxon>Chordata</taxon>
        <taxon>Craniata</taxon>
        <taxon>Vertebrata</taxon>
        <taxon>Euteleostomi</taxon>
        <taxon>Archelosauria</taxon>
        <taxon>Archosauria</taxon>
        <taxon>Dinosauria</taxon>
        <taxon>Saurischia</taxon>
        <taxon>Theropoda</taxon>
        <taxon>Coelurosauria</taxon>
        <taxon>Aves</taxon>
        <taxon>Palaeognathae</taxon>
        <taxon>Struthioniformes</taxon>
        <taxon>Struthionidae</taxon>
        <taxon>Struthio</taxon>
    </lineage>
</organism>
<dbReference type="EMBL" id="KL206272">
    <property type="protein sequence ID" value="KFV80754.1"/>
    <property type="molecule type" value="Genomic_DNA"/>
</dbReference>
<keyword evidence="1" id="KW-0963">Cytoplasm</keyword>
<comment type="subcellular location">
    <subcellularLocation>
        <location evidence="3">Dynein axonemal particle</location>
    </subcellularLocation>
</comment>
<dbReference type="InterPro" id="IPR031531">
    <property type="entry name" value="DNAAF8"/>
</dbReference>
<evidence type="ECO:0000256" key="5">
    <source>
        <dbReference type="ARBA" id="ARBA00030565"/>
    </source>
</evidence>
<sequence length="211" mass="23916">MEKLEELCARQSRTLSPHCKWPSAKLCSSQEQQENKKDVAFLSSSPNSLRMDGMRLQYPPEPLTVYIDLRDTEPQKSVSFPDEKQSGSDSSTEEEETITTKDQAERIIENCSGKSLLLRQLRAVRKEASGCLCKTSTPNERLEGLKQDPEILEEIGALKVRRKRYFKVRQETNKVISRELMNLEPENGNVPLSNHGGSEADSERENGTETE</sequence>
<dbReference type="Proteomes" id="UP000053584">
    <property type="component" value="Unassembled WGS sequence"/>
</dbReference>
<feature type="region of interest" description="Disordered" evidence="6">
    <location>
        <begin position="181"/>
        <end position="211"/>
    </location>
</feature>